<dbReference type="PROSITE" id="PS00810">
    <property type="entry name" value="ADP_GLC_PYROPHOSPH_3"/>
    <property type="match status" value="1"/>
</dbReference>
<dbReference type="EMBL" id="CP014672">
    <property type="protein sequence ID" value="ANW99320.1"/>
    <property type="molecule type" value="Genomic_DNA"/>
</dbReference>
<dbReference type="InterPro" id="IPR056818">
    <property type="entry name" value="GlmU/GlgC-like_hexapep"/>
</dbReference>
<dbReference type="Gene3D" id="3.90.550.10">
    <property type="entry name" value="Spore Coat Polysaccharide Biosynthesis Protein SpsA, Chain A"/>
    <property type="match status" value="1"/>
</dbReference>
<dbReference type="GO" id="GO:0005978">
    <property type="term" value="P:glycogen biosynthetic process"/>
    <property type="evidence" value="ECO:0007669"/>
    <property type="project" value="UniProtKB-KW"/>
</dbReference>
<dbReference type="Pfam" id="PF00483">
    <property type="entry name" value="NTP_transferase"/>
    <property type="match status" value="1"/>
</dbReference>
<dbReference type="InterPro" id="IPR011831">
    <property type="entry name" value="ADP-Glc_PPase"/>
</dbReference>
<evidence type="ECO:0000256" key="4">
    <source>
        <dbReference type="ARBA" id="ARBA00022840"/>
    </source>
</evidence>
<comment type="similarity">
    <text evidence="1">Belongs to the bacterial/plant glucose-1-phosphate adenylyltransferase family.</text>
</comment>
<evidence type="ECO:0000256" key="6">
    <source>
        <dbReference type="ARBA" id="ARBA00023277"/>
    </source>
</evidence>
<evidence type="ECO:0000313" key="10">
    <source>
        <dbReference type="Proteomes" id="UP000092971"/>
    </source>
</evidence>
<evidence type="ECO:0000259" key="8">
    <source>
        <dbReference type="Pfam" id="PF24894"/>
    </source>
</evidence>
<dbReference type="AlphaFoldDB" id="A0A1B1YF01"/>
<dbReference type="InterPro" id="IPR011832">
    <property type="entry name" value="GlgDAde_trans"/>
</dbReference>
<proteinExistence type="inferred from homology"/>
<reference evidence="9 10" key="1">
    <citation type="submission" date="2016-02" db="EMBL/GenBank/DDBJ databases">
        <title>Comparison of Clostridium stercorarium subspecies using comparative genomics and transcriptomics.</title>
        <authorList>
            <person name="Schellenberg J."/>
            <person name="Thallinger G."/>
            <person name="Levin D.B."/>
            <person name="Zhang X."/>
            <person name="Alvare G."/>
            <person name="Fristensky B."/>
            <person name="Sparling R."/>
        </authorList>
    </citation>
    <scope>NUCLEOTIDE SEQUENCE [LARGE SCALE GENOMIC DNA]</scope>
    <source>
        <strain evidence="9 10">DSM 2910</strain>
    </source>
</reference>
<dbReference type="NCBIfam" id="TIGR02092">
    <property type="entry name" value="glgD"/>
    <property type="match status" value="1"/>
</dbReference>
<evidence type="ECO:0000256" key="5">
    <source>
        <dbReference type="ARBA" id="ARBA00023056"/>
    </source>
</evidence>
<dbReference type="PANTHER" id="PTHR43523:SF6">
    <property type="entry name" value="GLYCOGEN BIOSYNTHESIS PROTEIN GLGD"/>
    <property type="match status" value="1"/>
</dbReference>
<protein>
    <submittedName>
        <fullName evidence="9">Glucose-1-phosphate adenylyltransferase subunit GlgD</fullName>
    </submittedName>
</protein>
<evidence type="ECO:0000256" key="3">
    <source>
        <dbReference type="ARBA" id="ARBA00022741"/>
    </source>
</evidence>
<gene>
    <name evidence="9" type="ORF">CSTERTH_09900</name>
</gene>
<evidence type="ECO:0000256" key="2">
    <source>
        <dbReference type="ARBA" id="ARBA00022600"/>
    </source>
</evidence>
<dbReference type="GO" id="GO:0008878">
    <property type="term" value="F:glucose-1-phosphate adenylyltransferase activity"/>
    <property type="evidence" value="ECO:0007669"/>
    <property type="project" value="InterPro"/>
</dbReference>
<dbReference type="SUPFAM" id="SSF53448">
    <property type="entry name" value="Nucleotide-diphospho-sugar transferases"/>
    <property type="match status" value="1"/>
</dbReference>
<accession>A0A1B1YF01</accession>
<dbReference type="InterPro" id="IPR029044">
    <property type="entry name" value="Nucleotide-diphossugar_trans"/>
</dbReference>
<dbReference type="Gene3D" id="2.160.10.10">
    <property type="entry name" value="Hexapeptide repeat proteins"/>
    <property type="match status" value="1"/>
</dbReference>
<keyword evidence="2" id="KW-0321">Glycogen metabolism</keyword>
<keyword evidence="4" id="KW-0067">ATP-binding</keyword>
<evidence type="ECO:0000313" key="9">
    <source>
        <dbReference type="EMBL" id="ANW99320.1"/>
    </source>
</evidence>
<dbReference type="CDD" id="cd04651">
    <property type="entry name" value="LbH_G1P_AT_C"/>
    <property type="match status" value="1"/>
</dbReference>
<dbReference type="PANTHER" id="PTHR43523">
    <property type="entry name" value="GLUCOSE-1-PHOSPHATE ADENYLYLTRANSFERASE-RELATED"/>
    <property type="match status" value="1"/>
</dbReference>
<name>A0A1B1YF01_THEST</name>
<keyword evidence="6" id="KW-0119">Carbohydrate metabolism</keyword>
<keyword evidence="9" id="KW-0548">Nucleotidyltransferase</keyword>
<sequence>MYSMMGIILTGGKNNRLKELSAGRSISAVPFGGKYRAIDFALSNMINSGIRNVGIPTQYNFHSLIDHLGSGKEWDLDRKNDGLFILPPCLSEYGTGWYRGNADAMYSNLTFLNRSNEEFVLINQGYAIYNMNYTDMLKHHVDKDADITIACRHMTDFPKEYLCALGIVETNTDMRITDMQEKPLNPKSDFASMGVYIIKRKLLISLLEESAAHGYYEFVRDIIIKKVNELRLYAYEFKGYWRPLCNIQLYYMANMELLNPEIRYELFEKNGKIFTKVKDEPPAKYNDEAVVKNSIVADGCIIEGHVENSILFRGVKIKRGAVIKDSIIMQDSVVCENALLDCCILDKSVIITAGKQLKGDKNWPLIVGKNVVV</sequence>
<feature type="domain" description="Glucose-1-phosphate adenylyltransferase/Bifunctional protein GlmU-like C-terminal hexapeptide" evidence="8">
    <location>
        <begin position="286"/>
        <end position="357"/>
    </location>
</feature>
<dbReference type="InterPro" id="IPR005836">
    <property type="entry name" value="ADP_Glu_pyroP_CS"/>
</dbReference>
<organism evidence="9 10">
    <name type="scientific">Thermoclostridium stercorarium subsp. thermolacticum DSM 2910</name>
    <dbReference type="NCBI Taxonomy" id="1121336"/>
    <lineage>
        <taxon>Bacteria</taxon>
        <taxon>Bacillati</taxon>
        <taxon>Bacillota</taxon>
        <taxon>Clostridia</taxon>
        <taxon>Eubacteriales</taxon>
        <taxon>Oscillospiraceae</taxon>
        <taxon>Thermoclostridium</taxon>
    </lineage>
</organism>
<dbReference type="InterPro" id="IPR005835">
    <property type="entry name" value="NTP_transferase_dom"/>
</dbReference>
<dbReference type="RefSeq" id="WP_065821019.1">
    <property type="nucleotide sequence ID" value="NZ_CP014672.1"/>
</dbReference>
<feature type="domain" description="Nucleotidyl transferase" evidence="7">
    <location>
        <begin position="6"/>
        <end position="258"/>
    </location>
</feature>
<evidence type="ECO:0000259" key="7">
    <source>
        <dbReference type="Pfam" id="PF00483"/>
    </source>
</evidence>
<evidence type="ECO:0000256" key="1">
    <source>
        <dbReference type="ARBA" id="ARBA00010443"/>
    </source>
</evidence>
<dbReference type="InterPro" id="IPR011004">
    <property type="entry name" value="Trimer_LpxA-like_sf"/>
</dbReference>
<keyword evidence="5" id="KW-0320">Glycogen biosynthesis</keyword>
<keyword evidence="9" id="KW-0808">Transferase</keyword>
<keyword evidence="3" id="KW-0547">Nucleotide-binding</keyword>
<dbReference type="Proteomes" id="UP000092971">
    <property type="component" value="Chromosome"/>
</dbReference>
<dbReference type="SUPFAM" id="SSF51161">
    <property type="entry name" value="Trimeric LpxA-like enzymes"/>
    <property type="match status" value="1"/>
</dbReference>
<dbReference type="OrthoDB" id="9801810at2"/>
<dbReference type="CDD" id="cd02508">
    <property type="entry name" value="ADP_Glucose_PP"/>
    <property type="match status" value="1"/>
</dbReference>
<dbReference type="Pfam" id="PF24894">
    <property type="entry name" value="Hexapep_GlmU"/>
    <property type="match status" value="1"/>
</dbReference>
<dbReference type="GO" id="GO:0005524">
    <property type="term" value="F:ATP binding"/>
    <property type="evidence" value="ECO:0007669"/>
    <property type="project" value="UniProtKB-KW"/>
</dbReference>